<gene>
    <name evidence="2" type="primary">cotS_1</name>
    <name evidence="2" type="ORF">bsdE14_36690</name>
</gene>
<reference evidence="2 3" key="1">
    <citation type="journal article" date="2024" name="Int. J. Syst. Evol. Microbiol.">
        <title>Clostridium omnivorum sp. nov., isolated from anoxic soil under the treatment of reductive soil disinfestation.</title>
        <authorList>
            <person name="Ueki A."/>
            <person name="Tonouchi A."/>
            <person name="Kaku N."/>
            <person name="Honma S."/>
            <person name="Ueki K."/>
        </authorList>
    </citation>
    <scope>NUCLEOTIDE SEQUENCE [LARGE SCALE GENOMIC DNA]</scope>
    <source>
        <strain evidence="2 3">E14</strain>
    </source>
</reference>
<sequence>MPDEAKSYNINLLSEENIKKYVLPRYGLENAEITQIKFKDTDKQRAVYKITIDEKYYCLKKVYFPMEELLFVYSAVEWLYRNDIKVPRILPTKDNNRYAIFEDMLFILTPWIEGSKCSYDNISNVLDSSSNLARIHRRTKNFAPIKGSSKREGVEDLYTSFFKHFQQILLCSNLAFRYGDKFSKMFLQHFDSNLLLAQTAVEVAATIDNSKLSTSLCHLDYVNKNIIFDDSGSPWTIDFDKCKIDFSVHDVSYFLRRLLKRDNTKWDLELTINILKLYEEINPLNFDEYKYILVYLSFPQKFWKISRDYYNNINKCNKNSFVTLLSKTNEKNDYQLKFIEGFSAYIEKKFNQRLN</sequence>
<dbReference type="Gene3D" id="3.30.200.20">
    <property type="entry name" value="Phosphorylase Kinase, domain 1"/>
    <property type="match status" value="1"/>
</dbReference>
<accession>A0ABQ5NAY7</accession>
<organism evidence="2 3">
    <name type="scientific">Clostridium omnivorum</name>
    <dbReference type="NCBI Taxonomy" id="1604902"/>
    <lineage>
        <taxon>Bacteria</taxon>
        <taxon>Bacillati</taxon>
        <taxon>Bacillota</taxon>
        <taxon>Clostridia</taxon>
        <taxon>Eubacteriales</taxon>
        <taxon>Clostridiaceae</taxon>
        <taxon>Clostridium</taxon>
    </lineage>
</organism>
<evidence type="ECO:0000313" key="2">
    <source>
        <dbReference type="EMBL" id="GLC32259.1"/>
    </source>
</evidence>
<dbReference type="Proteomes" id="UP001208567">
    <property type="component" value="Unassembled WGS sequence"/>
</dbReference>
<dbReference type="NCBIfam" id="TIGR02906">
    <property type="entry name" value="spore_CotS"/>
    <property type="match status" value="1"/>
</dbReference>
<dbReference type="PANTHER" id="PTHR39179">
    <property type="entry name" value="SPORE COAT PROTEIN I"/>
    <property type="match status" value="1"/>
</dbReference>
<evidence type="ECO:0000313" key="3">
    <source>
        <dbReference type="Proteomes" id="UP001208567"/>
    </source>
</evidence>
<comment type="caution">
    <text evidence="2">The sequence shown here is derived from an EMBL/GenBank/DDBJ whole genome shotgun (WGS) entry which is preliminary data.</text>
</comment>
<dbReference type="InterPro" id="IPR002575">
    <property type="entry name" value="Aminoglycoside_PTrfase"/>
</dbReference>
<feature type="domain" description="Aminoglycoside phosphotransferase" evidence="1">
    <location>
        <begin position="47"/>
        <end position="264"/>
    </location>
</feature>
<dbReference type="Gene3D" id="3.90.1200.10">
    <property type="match status" value="1"/>
</dbReference>
<dbReference type="InterPro" id="IPR047175">
    <property type="entry name" value="CotS-like"/>
</dbReference>
<dbReference type="SUPFAM" id="SSF56112">
    <property type="entry name" value="Protein kinase-like (PK-like)"/>
    <property type="match status" value="1"/>
</dbReference>
<name>A0ABQ5NAY7_9CLOT</name>
<dbReference type="InterPro" id="IPR011009">
    <property type="entry name" value="Kinase-like_dom_sf"/>
</dbReference>
<protein>
    <recommendedName>
        <fullName evidence="1">Aminoglycoside phosphotransferase domain-containing protein</fullName>
    </recommendedName>
</protein>
<dbReference type="PANTHER" id="PTHR39179:SF1">
    <property type="entry name" value="SPORE COAT PROTEIN I"/>
    <property type="match status" value="1"/>
</dbReference>
<dbReference type="RefSeq" id="WP_264851563.1">
    <property type="nucleotide sequence ID" value="NZ_BRXR01000001.1"/>
</dbReference>
<proteinExistence type="predicted"/>
<dbReference type="EMBL" id="BRXR01000001">
    <property type="protein sequence ID" value="GLC32259.1"/>
    <property type="molecule type" value="Genomic_DNA"/>
</dbReference>
<dbReference type="InterPro" id="IPR014255">
    <property type="entry name" value="Spore_coat_CotS"/>
</dbReference>
<keyword evidence="3" id="KW-1185">Reference proteome</keyword>
<dbReference type="Pfam" id="PF01636">
    <property type="entry name" value="APH"/>
    <property type="match status" value="1"/>
</dbReference>
<evidence type="ECO:0000259" key="1">
    <source>
        <dbReference type="Pfam" id="PF01636"/>
    </source>
</evidence>